<keyword evidence="2" id="KW-1185">Reference proteome</keyword>
<sequence>MAIDTFTWPTQIQGGMQGELAYTARTAAFGDGYEQIAGDGIHPETQSWPITMTGRRAEMLKALAFMRGHFIRSFIWTSPIGEVGLYRVVTDSVKATPLSSNVLTINATFKQAYAP</sequence>
<dbReference type="OrthoDB" id="8607203at2"/>
<accession>A0A4P8YNF6</accession>
<evidence type="ECO:0000313" key="2">
    <source>
        <dbReference type="Proteomes" id="UP000302163"/>
    </source>
</evidence>
<dbReference type="KEGG" id="izh:FEM41_19900"/>
<proteinExistence type="predicted"/>
<gene>
    <name evidence="1" type="ORF">FEM41_19900</name>
</gene>
<reference evidence="1 2" key="1">
    <citation type="submission" date="2019-05" db="EMBL/GenBank/DDBJ databases">
        <title>Complete genome sequence of Izhakiella calystegiae KSNA2, an endophyte isolated from beach morning glory (Calystegia soldanella).</title>
        <authorList>
            <person name="Jiang L."/>
            <person name="Jeong J.C."/>
            <person name="Kim C.Y."/>
            <person name="Kim D.H."/>
            <person name="Kim S.W."/>
            <person name="Lee j."/>
        </authorList>
    </citation>
    <scope>NUCLEOTIDE SEQUENCE [LARGE SCALE GENOMIC DNA]</scope>
    <source>
        <strain evidence="1 2">KSNA2</strain>
    </source>
</reference>
<organism evidence="1 2">
    <name type="scientific">Jejubacter calystegiae</name>
    <dbReference type="NCBI Taxonomy" id="2579935"/>
    <lineage>
        <taxon>Bacteria</taxon>
        <taxon>Pseudomonadati</taxon>
        <taxon>Pseudomonadota</taxon>
        <taxon>Gammaproteobacteria</taxon>
        <taxon>Enterobacterales</taxon>
        <taxon>Enterobacteriaceae</taxon>
        <taxon>Jejubacter</taxon>
    </lineage>
</organism>
<dbReference type="RefSeq" id="WP_138097909.1">
    <property type="nucleotide sequence ID" value="NZ_CP040428.1"/>
</dbReference>
<protein>
    <submittedName>
        <fullName evidence="1">Phage tail protein</fullName>
    </submittedName>
</protein>
<evidence type="ECO:0000313" key="1">
    <source>
        <dbReference type="EMBL" id="QCT21753.1"/>
    </source>
</evidence>
<name>A0A4P8YNF6_9ENTR</name>
<dbReference type="Pfam" id="PF05939">
    <property type="entry name" value="Phage_min_tail"/>
    <property type="match status" value="1"/>
</dbReference>
<dbReference type="Proteomes" id="UP000302163">
    <property type="component" value="Chromosome"/>
</dbReference>
<dbReference type="AlphaFoldDB" id="A0A4P8YNF6"/>
<dbReference type="InterPro" id="IPR010265">
    <property type="entry name" value="Phage_lambda_TipM"/>
</dbReference>
<dbReference type="EMBL" id="CP040428">
    <property type="protein sequence ID" value="QCT21753.1"/>
    <property type="molecule type" value="Genomic_DNA"/>
</dbReference>